<dbReference type="RefSeq" id="WP_016328989.1">
    <property type="nucleotide sequence ID" value="NC_019386.1"/>
</dbReference>
<accession>K7QUD3</accession>
<dbReference type="AlphaFoldDB" id="K7QUD3"/>
<feature type="transmembrane region" description="Helical" evidence="1">
    <location>
        <begin position="130"/>
        <end position="150"/>
    </location>
</feature>
<dbReference type="Proteomes" id="UP000000211">
    <property type="component" value="Chromosome"/>
</dbReference>
<dbReference type="EMBL" id="CP003249">
    <property type="protein sequence ID" value="AFV75796.1"/>
    <property type="molecule type" value="Genomic_DNA"/>
</dbReference>
<organism evidence="2 3">
    <name type="scientific">Thermus oshimai JL-2</name>
    <dbReference type="NCBI Taxonomy" id="751945"/>
    <lineage>
        <taxon>Bacteria</taxon>
        <taxon>Thermotogati</taxon>
        <taxon>Deinococcota</taxon>
        <taxon>Deinococci</taxon>
        <taxon>Thermales</taxon>
        <taxon>Thermaceae</taxon>
        <taxon>Thermus</taxon>
    </lineage>
</organism>
<feature type="transmembrane region" description="Helical" evidence="1">
    <location>
        <begin position="162"/>
        <end position="183"/>
    </location>
</feature>
<feature type="transmembrane region" description="Helical" evidence="1">
    <location>
        <begin position="100"/>
        <end position="124"/>
    </location>
</feature>
<feature type="transmembrane region" description="Helical" evidence="1">
    <location>
        <begin position="229"/>
        <end position="247"/>
    </location>
</feature>
<feature type="transmembrane region" description="Helical" evidence="1">
    <location>
        <begin position="37"/>
        <end position="56"/>
    </location>
</feature>
<name>K7QUD3_THEOS</name>
<evidence type="ECO:0000313" key="2">
    <source>
        <dbReference type="EMBL" id="AFV75796.1"/>
    </source>
</evidence>
<keyword evidence="1" id="KW-0812">Transmembrane</keyword>
<sequence>MEALELVRLNLLSPMVLAFFLGVFARLIKSDLAFPEALYTALSIYLLFAIGFKGGVELSQTPLAQVALPALATLLLGLVRPLLAYPLARRFLRVSRPDAAALAAHYGSVSAVTFLAALTFAQATGGRPEGFMPSLVALLEIPGLVLALLLAKRGSRRMGEALREVLTGKSVVLLLGGLVIGVLSGEEGMARVKAFFADPFQGALTLFLMDLGMVAASRLSALGQVGFRLVLYGVGLALLHGVFGVYLGHLAGLSPAGSAVLGAMAASASYIAAPAAVRIALPEANPSLYLAASLAVTFPFNLILGIPLYHALAGLLGG</sequence>
<dbReference type="STRING" id="751945.Theos_0736"/>
<dbReference type="KEGG" id="tos:Theos_0736"/>
<reference evidence="2 3" key="1">
    <citation type="journal article" date="2013" name="Genome Announc.">
        <title>Whole Genome Sequencing of Thermus oshimai JL-2 and Thermus thermophilus JL-18, Incomplete Denitrifiers from the United States Great Basin.</title>
        <authorList>
            <person name="Murugapiran S.K."/>
            <person name="Huntemann M."/>
            <person name="Wei C.L."/>
            <person name="Han J."/>
            <person name="Detter J.C."/>
            <person name="Han C.S."/>
            <person name="Erkkila T.H."/>
            <person name="Teshima H."/>
            <person name="Chen A."/>
            <person name="Kyrpides N."/>
            <person name="Mavrommatis K."/>
            <person name="Markowitz V."/>
            <person name="Szeto E."/>
            <person name="Ivanova N."/>
            <person name="Pagani I."/>
            <person name="Lam J."/>
            <person name="McDonald A.I."/>
            <person name="Dodsworth J.A."/>
            <person name="Pati A."/>
            <person name="Goodwin L."/>
            <person name="Peters L."/>
            <person name="Pitluck S."/>
            <person name="Woyke T."/>
            <person name="Hedlund B.P."/>
        </authorList>
    </citation>
    <scope>NUCLEOTIDE SEQUENCE</scope>
    <source>
        <strain evidence="2 3">JL-2</strain>
    </source>
</reference>
<keyword evidence="1" id="KW-0472">Membrane</keyword>
<feature type="transmembrane region" description="Helical" evidence="1">
    <location>
        <begin position="203"/>
        <end position="222"/>
    </location>
</feature>
<dbReference type="PANTHER" id="PTHR40400">
    <property type="entry name" value="SLR1512 PROTEIN"/>
    <property type="match status" value="1"/>
</dbReference>
<feature type="transmembrane region" description="Helical" evidence="1">
    <location>
        <begin position="6"/>
        <end position="25"/>
    </location>
</feature>
<evidence type="ECO:0000313" key="3">
    <source>
        <dbReference type="Proteomes" id="UP000000211"/>
    </source>
</evidence>
<dbReference type="InterPro" id="IPR010293">
    <property type="entry name" value="Sbt_1"/>
</dbReference>
<dbReference type="PATRIC" id="fig|751945.3.peg.722"/>
<dbReference type="PANTHER" id="PTHR40400:SF1">
    <property type="entry name" value="SLR1512 PROTEIN"/>
    <property type="match status" value="1"/>
</dbReference>
<gene>
    <name evidence="2" type="ORF">Theos_0736</name>
</gene>
<evidence type="ECO:0000256" key="1">
    <source>
        <dbReference type="SAM" id="Phobius"/>
    </source>
</evidence>
<feature type="transmembrane region" description="Helical" evidence="1">
    <location>
        <begin position="288"/>
        <end position="312"/>
    </location>
</feature>
<keyword evidence="1" id="KW-1133">Transmembrane helix</keyword>
<proteinExistence type="predicted"/>
<keyword evidence="3" id="KW-1185">Reference proteome</keyword>
<dbReference type="eggNOG" id="COG3329">
    <property type="taxonomic scope" value="Bacteria"/>
</dbReference>
<feature type="transmembrane region" description="Helical" evidence="1">
    <location>
        <begin position="68"/>
        <end position="88"/>
    </location>
</feature>
<dbReference type="Pfam" id="PF05982">
    <property type="entry name" value="Sbt_1"/>
    <property type="match status" value="1"/>
</dbReference>
<feature type="transmembrane region" description="Helical" evidence="1">
    <location>
        <begin position="259"/>
        <end position="281"/>
    </location>
</feature>
<dbReference type="HOGENOM" id="CLU_032027_0_0_0"/>
<protein>
    <submittedName>
        <fullName evidence="2">Putative permease</fullName>
    </submittedName>
</protein>
<dbReference type="OrthoDB" id="345121at2"/>